<protein>
    <submittedName>
        <fullName evidence="1">YopX family protein</fullName>
    </submittedName>
</protein>
<proteinExistence type="predicted"/>
<dbReference type="EMBL" id="PP779551">
    <property type="protein sequence ID" value="XBS49051.1"/>
    <property type="molecule type" value="Genomic_DNA"/>
</dbReference>
<name>A0AAU7PFY3_9VIRU</name>
<accession>A0AAU7PFY3</accession>
<reference evidence="1" key="1">
    <citation type="submission" date="2024-05" db="EMBL/GenBank/DDBJ databases">
        <authorList>
            <person name="Guo T.T."/>
            <person name="Zhang Y."/>
            <person name="Kong J."/>
        </authorList>
    </citation>
    <scope>NUCLEOTIDE SEQUENCE</scope>
</reference>
<evidence type="ECO:0000313" key="1">
    <source>
        <dbReference type="EMBL" id="XBS49051.1"/>
    </source>
</evidence>
<gene>
    <name evidence="1" type="ORF">H100023</name>
</gene>
<sequence>MKLIKEMATMIKIDKCVARPTEFSAIKITSELGDEVQKAFKTADKLDKKLDRPRNTWKAIFQYHGLIWTDIWGFEFIANYGKENQCRRQPVSLNDRIVEDHDGEQFLIPNELFERYFM</sequence>
<organism evidence="1">
    <name type="scientific">Lactiplantibacillus phage H1-Guo</name>
    <dbReference type="NCBI Taxonomy" id="3155565"/>
    <lineage>
        <taxon>Viruses</taxon>
    </lineage>
</organism>